<dbReference type="SUPFAM" id="SSF50475">
    <property type="entry name" value="FMN-binding split barrel"/>
    <property type="match status" value="1"/>
</dbReference>
<evidence type="ECO:0000313" key="1">
    <source>
        <dbReference type="EMBL" id="PST83355.1"/>
    </source>
</evidence>
<dbReference type="EMBL" id="PYLS01000005">
    <property type="protein sequence ID" value="PST83355.1"/>
    <property type="molecule type" value="Genomic_DNA"/>
</dbReference>
<proteinExistence type="predicted"/>
<accession>A0A2T3HLN7</accession>
<keyword evidence="2" id="KW-1185">Reference proteome</keyword>
<name>A0A2T3HLN7_9SPHI</name>
<evidence type="ECO:0000313" key="2">
    <source>
        <dbReference type="Proteomes" id="UP000240912"/>
    </source>
</evidence>
<organism evidence="1 2">
    <name type="scientific">Pedobacter yulinensis</name>
    <dbReference type="NCBI Taxonomy" id="2126353"/>
    <lineage>
        <taxon>Bacteria</taxon>
        <taxon>Pseudomonadati</taxon>
        <taxon>Bacteroidota</taxon>
        <taxon>Sphingobacteriia</taxon>
        <taxon>Sphingobacteriales</taxon>
        <taxon>Sphingobacteriaceae</taxon>
        <taxon>Pedobacter</taxon>
    </lineage>
</organism>
<dbReference type="AlphaFoldDB" id="A0A2T3HLN7"/>
<gene>
    <name evidence="1" type="ORF">C7T94_12315</name>
</gene>
<dbReference type="OrthoDB" id="9794935at2"/>
<reference evidence="1 2" key="1">
    <citation type="submission" date="2018-03" db="EMBL/GenBank/DDBJ databases">
        <authorList>
            <person name="Keele B.F."/>
        </authorList>
    </citation>
    <scope>NUCLEOTIDE SEQUENCE [LARGE SCALE GENOMIC DNA]</scope>
    <source>
        <strain evidence="1 2">YL28-9</strain>
    </source>
</reference>
<dbReference type="RefSeq" id="WP_107215615.1">
    <property type="nucleotide sequence ID" value="NZ_KZ686269.1"/>
</dbReference>
<dbReference type="Proteomes" id="UP000240912">
    <property type="component" value="Unassembled WGS sequence"/>
</dbReference>
<dbReference type="PANTHER" id="PTHR34071">
    <property type="entry name" value="5-NITROIMIDAZOLE ANTIBIOTICS RESISTANCE PROTEIN, NIMA-FAMILY-RELATED PROTEIN-RELATED"/>
    <property type="match status" value="1"/>
</dbReference>
<dbReference type="PANTHER" id="PTHR34071:SF2">
    <property type="entry name" value="FLAVIN-NUCLEOTIDE-BINDING PROTEIN"/>
    <property type="match status" value="1"/>
</dbReference>
<dbReference type="InterPro" id="IPR024747">
    <property type="entry name" value="Pyridox_Oxase-rel"/>
</dbReference>
<dbReference type="Gene3D" id="2.30.110.10">
    <property type="entry name" value="Electron Transport, Fmn-binding Protein, Chain A"/>
    <property type="match status" value="1"/>
</dbReference>
<dbReference type="Pfam" id="PF12900">
    <property type="entry name" value="Pyridox_ox_2"/>
    <property type="match status" value="1"/>
</dbReference>
<sequence length="153" mass="16923">MLGELNKREIIDLLESQTIGRLGCHAGGETYIVPVSYVYSENAVYAHSGEGKKVTMMRESPKVCFQVDAIASSSSWKSVILWGTFEELSGEERQQAMQGIIRRIMPISDRPLGGPSHGIDPAKYDRLVVYKIHITEGTGRFESHGEPDETAVP</sequence>
<dbReference type="InterPro" id="IPR012349">
    <property type="entry name" value="Split_barrel_FMN-bd"/>
</dbReference>
<comment type="caution">
    <text evidence="1">The sequence shown here is derived from an EMBL/GenBank/DDBJ whole genome shotgun (WGS) entry which is preliminary data.</text>
</comment>
<protein>
    <submittedName>
        <fullName evidence="1">Pyridoxamine 5'-phosphate oxidase</fullName>
    </submittedName>
</protein>